<protein>
    <recommendedName>
        <fullName evidence="3">D-aminoacyl-tRNA deacylase</fullName>
        <shortName evidence="3">DTD</shortName>
        <ecNumber evidence="3">3.1.1.96</ecNumber>
    </recommendedName>
    <alternativeName>
        <fullName evidence="3">Gly-tRNA(Ala) deacylase</fullName>
        <ecNumber evidence="3">3.1.1.-</ecNumber>
    </alternativeName>
</protein>
<feature type="short sequence motif" description="Gly-cisPro motif, important for rejection of L-amino acids" evidence="3">
    <location>
        <begin position="161"/>
        <end position="162"/>
    </location>
</feature>
<dbReference type="KEGG" id="pmaw:MACH26_02060"/>
<dbReference type="Pfam" id="PF02580">
    <property type="entry name" value="Tyr_Deacylase"/>
    <property type="match status" value="1"/>
</dbReference>
<dbReference type="GO" id="GO:0019478">
    <property type="term" value="P:D-amino acid catabolic process"/>
    <property type="evidence" value="ECO:0007669"/>
    <property type="project" value="UniProtKB-UniRule"/>
</dbReference>
<proteinExistence type="inferred from homology"/>
<dbReference type="AlphaFoldDB" id="A0AA48KST2"/>
<evidence type="ECO:0000256" key="2">
    <source>
        <dbReference type="ARBA" id="ARBA00022801"/>
    </source>
</evidence>
<keyword evidence="2 3" id="KW-0378">Hydrolase</keyword>
<evidence type="ECO:0000256" key="3">
    <source>
        <dbReference type="HAMAP-Rule" id="MF_00518"/>
    </source>
</evidence>
<dbReference type="Proteomes" id="UP001333710">
    <property type="component" value="Chromosome"/>
</dbReference>
<dbReference type="GO" id="GO:0106026">
    <property type="term" value="F:Gly-tRNA(Ala) deacylase activity"/>
    <property type="evidence" value="ECO:0007669"/>
    <property type="project" value="UniProtKB-UniRule"/>
</dbReference>
<name>A0AA48KST2_9ALTE</name>
<dbReference type="EC" id="3.1.1.96" evidence="3"/>
<comment type="catalytic activity">
    <reaction evidence="3">
        <text>glycyl-tRNA(Ala) + H2O = tRNA(Ala) + glycine + H(+)</text>
        <dbReference type="Rhea" id="RHEA:53744"/>
        <dbReference type="Rhea" id="RHEA-COMP:9657"/>
        <dbReference type="Rhea" id="RHEA-COMP:13640"/>
        <dbReference type="ChEBI" id="CHEBI:15377"/>
        <dbReference type="ChEBI" id="CHEBI:15378"/>
        <dbReference type="ChEBI" id="CHEBI:57305"/>
        <dbReference type="ChEBI" id="CHEBI:78442"/>
        <dbReference type="ChEBI" id="CHEBI:78522"/>
    </reaction>
</comment>
<keyword evidence="5" id="KW-1185">Reference proteome</keyword>
<accession>A0AA48KST2</accession>
<dbReference type="HAMAP" id="MF_00518">
    <property type="entry name" value="Deacylase_Dtd"/>
    <property type="match status" value="1"/>
</dbReference>
<dbReference type="CDD" id="cd00563">
    <property type="entry name" value="Dtyr_deacylase"/>
    <property type="match status" value="1"/>
</dbReference>
<keyword evidence="3" id="KW-0963">Cytoplasm</keyword>
<comment type="domain">
    <text evidence="3">A Gly-cisPro motif from one monomer fits into the active site of the other monomer to allow specific chiral rejection of L-amino acids.</text>
</comment>
<dbReference type="InterPro" id="IPR003732">
    <property type="entry name" value="Daa-tRNA_deacyls_DTD"/>
</dbReference>
<comment type="function">
    <text evidence="3">An aminoacyl-tRNA editing enzyme that deacylates mischarged D-aminoacyl-tRNAs. Also deacylates mischarged glycyl-tRNA(Ala), protecting cells against glycine mischarging by AlaRS. Acts via tRNA-based rather than protein-based catalysis; rejects L-amino acids rather than detecting D-amino acids in the active site. By recycling D-aminoacyl-tRNA to D-amino acids and free tRNA molecules, this enzyme counteracts the toxicity associated with the formation of D-aminoacyl-tRNA entities in vivo and helps enforce protein L-homochirality.</text>
</comment>
<evidence type="ECO:0000313" key="4">
    <source>
        <dbReference type="EMBL" id="BDX04685.1"/>
    </source>
</evidence>
<keyword evidence="3" id="KW-0820">tRNA-binding</keyword>
<comment type="similarity">
    <text evidence="1 3">Belongs to the DTD family.</text>
</comment>
<dbReference type="EC" id="3.1.1.-" evidence="3"/>
<comment type="subunit">
    <text evidence="3">Homodimer.</text>
</comment>
<keyword evidence="3" id="KW-0694">RNA-binding</keyword>
<dbReference type="NCBIfam" id="TIGR00256">
    <property type="entry name" value="D-aminoacyl-tRNA deacylase"/>
    <property type="match status" value="1"/>
</dbReference>
<dbReference type="GO" id="GO:0051500">
    <property type="term" value="F:D-tyrosyl-tRNA(Tyr) deacylase activity"/>
    <property type="evidence" value="ECO:0007669"/>
    <property type="project" value="TreeGrafter"/>
</dbReference>
<dbReference type="GO" id="GO:0043908">
    <property type="term" value="F:Ser(Gly)-tRNA(Ala) hydrolase activity"/>
    <property type="evidence" value="ECO:0007669"/>
    <property type="project" value="UniProtKB-UniRule"/>
</dbReference>
<dbReference type="PANTHER" id="PTHR10472">
    <property type="entry name" value="D-TYROSYL-TRNA TYR DEACYLASE"/>
    <property type="match status" value="1"/>
</dbReference>
<dbReference type="EMBL" id="AP027272">
    <property type="protein sequence ID" value="BDX04685.1"/>
    <property type="molecule type" value="Genomic_DNA"/>
</dbReference>
<comment type="catalytic activity">
    <reaction evidence="3">
        <text>a D-aminoacyl-tRNA + H2O = a tRNA + a D-alpha-amino acid + H(+)</text>
        <dbReference type="Rhea" id="RHEA:13953"/>
        <dbReference type="Rhea" id="RHEA-COMP:10123"/>
        <dbReference type="Rhea" id="RHEA-COMP:10124"/>
        <dbReference type="ChEBI" id="CHEBI:15377"/>
        <dbReference type="ChEBI" id="CHEBI:15378"/>
        <dbReference type="ChEBI" id="CHEBI:59871"/>
        <dbReference type="ChEBI" id="CHEBI:78442"/>
        <dbReference type="ChEBI" id="CHEBI:79333"/>
        <dbReference type="EC" id="3.1.1.96"/>
    </reaction>
</comment>
<gene>
    <name evidence="3 4" type="primary">dtd</name>
    <name evidence="4" type="ORF">MACH26_02060</name>
</gene>
<comment type="subcellular location">
    <subcellularLocation>
        <location evidence="3">Cytoplasm</location>
    </subcellularLocation>
</comment>
<dbReference type="InterPro" id="IPR023509">
    <property type="entry name" value="DTD-like_sf"/>
</dbReference>
<dbReference type="SUPFAM" id="SSF69500">
    <property type="entry name" value="DTD-like"/>
    <property type="match status" value="1"/>
</dbReference>
<dbReference type="GO" id="GO:0005737">
    <property type="term" value="C:cytoplasm"/>
    <property type="evidence" value="ECO:0007669"/>
    <property type="project" value="UniProtKB-SubCell"/>
</dbReference>
<dbReference type="FunFam" id="3.50.80.10:FF:000001">
    <property type="entry name" value="D-aminoacyl-tRNA deacylase"/>
    <property type="match status" value="1"/>
</dbReference>
<reference evidence="4" key="1">
    <citation type="submission" date="2023-01" db="EMBL/GenBank/DDBJ databases">
        <title>Complete genome sequence of Planctobacterium marinum strain Dej080120_11.</title>
        <authorList>
            <person name="Ueki S."/>
            <person name="Maruyama F."/>
        </authorList>
    </citation>
    <scope>NUCLEOTIDE SEQUENCE</scope>
    <source>
        <strain evidence="4">Dej080120_11</strain>
    </source>
</reference>
<sequence length="169" mass="18640">MPKSFYSPAEVEYLEVVWVYKVSKLIALLQRVSSASVRVEGDIVGEIGQGLLVLLGVENQDTVEKTERMAQRVSNYRIFPDEQGKMNLNVQQAGGSILVVSQFTLMADTRKGNRPGFSNAGDPVLGERLYDHFCQHLQALGVACATGQYAADMQVSLVNEGPTTFWLQI</sequence>
<dbReference type="Gene3D" id="3.50.80.10">
    <property type="entry name" value="D-tyrosyl-tRNA(Tyr) deacylase"/>
    <property type="match status" value="1"/>
</dbReference>
<dbReference type="GO" id="GO:0000049">
    <property type="term" value="F:tRNA binding"/>
    <property type="evidence" value="ECO:0007669"/>
    <property type="project" value="UniProtKB-UniRule"/>
</dbReference>
<evidence type="ECO:0000313" key="5">
    <source>
        <dbReference type="Proteomes" id="UP001333710"/>
    </source>
</evidence>
<evidence type="ECO:0000256" key="1">
    <source>
        <dbReference type="ARBA" id="ARBA00009673"/>
    </source>
</evidence>
<dbReference type="PANTHER" id="PTHR10472:SF5">
    <property type="entry name" value="D-AMINOACYL-TRNA DEACYLASE 1"/>
    <property type="match status" value="1"/>
</dbReference>
<organism evidence="4 5">
    <name type="scientific">Planctobacterium marinum</name>
    <dbReference type="NCBI Taxonomy" id="1631968"/>
    <lineage>
        <taxon>Bacteria</taxon>
        <taxon>Pseudomonadati</taxon>
        <taxon>Pseudomonadota</taxon>
        <taxon>Gammaproteobacteria</taxon>
        <taxon>Alteromonadales</taxon>
        <taxon>Alteromonadaceae</taxon>
        <taxon>Planctobacterium</taxon>
    </lineage>
</organism>